<dbReference type="EMBL" id="JABEXW010000368">
    <property type="protein sequence ID" value="KAF4965144.1"/>
    <property type="molecule type" value="Genomic_DNA"/>
</dbReference>
<gene>
    <name evidence="3" type="ORF">FSARC_7011</name>
</gene>
<comment type="caution">
    <text evidence="3">The sequence shown here is derived from an EMBL/GenBank/DDBJ whole genome shotgun (WGS) entry which is preliminary data.</text>
</comment>
<dbReference type="AlphaFoldDB" id="A0A8H4TWA9"/>
<name>A0A8H4TWA9_9HYPO</name>
<dbReference type="InterPro" id="IPR029068">
    <property type="entry name" value="Glyas_Bleomycin-R_OHBP_Dase"/>
</dbReference>
<dbReference type="Pfam" id="PF00903">
    <property type="entry name" value="Glyoxalase"/>
    <property type="match status" value="1"/>
</dbReference>
<reference evidence="3" key="1">
    <citation type="journal article" date="2020" name="BMC Genomics">
        <title>Correction to: Identification and distribution of gene clusters required for synthesis of sphingolipid metabolism inhibitors in diverse species of the filamentous fungus Fusarium.</title>
        <authorList>
            <person name="Kim H.S."/>
            <person name="Lohmar J.M."/>
            <person name="Busman M."/>
            <person name="Brown D.W."/>
            <person name="Naumann T.A."/>
            <person name="Divon H.H."/>
            <person name="Lysoe E."/>
            <person name="Uhlig S."/>
            <person name="Proctor R.H."/>
        </authorList>
    </citation>
    <scope>NUCLEOTIDE SEQUENCE</scope>
    <source>
        <strain evidence="3">NRRL 20472</strain>
    </source>
</reference>
<comment type="similarity">
    <text evidence="1">Belongs to the glyoxalase I family.</text>
</comment>
<organism evidence="3 4">
    <name type="scientific">Fusarium sarcochroum</name>
    <dbReference type="NCBI Taxonomy" id="1208366"/>
    <lineage>
        <taxon>Eukaryota</taxon>
        <taxon>Fungi</taxon>
        <taxon>Dikarya</taxon>
        <taxon>Ascomycota</taxon>
        <taxon>Pezizomycotina</taxon>
        <taxon>Sordariomycetes</taxon>
        <taxon>Hypocreomycetidae</taxon>
        <taxon>Hypocreales</taxon>
        <taxon>Nectriaceae</taxon>
        <taxon>Fusarium</taxon>
        <taxon>Fusarium lateritium species complex</taxon>
    </lineage>
</organism>
<dbReference type="OrthoDB" id="5371818at2759"/>
<dbReference type="Proteomes" id="UP000622797">
    <property type="component" value="Unassembled WGS sequence"/>
</dbReference>
<reference evidence="3" key="2">
    <citation type="submission" date="2020-05" db="EMBL/GenBank/DDBJ databases">
        <authorList>
            <person name="Kim H.-S."/>
            <person name="Proctor R.H."/>
            <person name="Brown D.W."/>
        </authorList>
    </citation>
    <scope>NUCLEOTIDE SEQUENCE</scope>
    <source>
        <strain evidence="3">NRRL 20472</strain>
    </source>
</reference>
<dbReference type="PANTHER" id="PTHR21366">
    <property type="entry name" value="GLYOXALASE FAMILY PROTEIN"/>
    <property type="match status" value="1"/>
</dbReference>
<feature type="domain" description="VOC" evidence="2">
    <location>
        <begin position="9"/>
        <end position="134"/>
    </location>
</feature>
<accession>A0A8H4TWA9</accession>
<dbReference type="InterPro" id="IPR037523">
    <property type="entry name" value="VOC_core"/>
</dbReference>
<dbReference type="InterPro" id="IPR004360">
    <property type="entry name" value="Glyas_Fos-R_dOase_dom"/>
</dbReference>
<dbReference type="PANTHER" id="PTHR21366:SF14">
    <property type="entry name" value="GLYOXALASE DOMAIN-CONTAINING PROTEIN 5"/>
    <property type="match status" value="1"/>
</dbReference>
<evidence type="ECO:0000259" key="2">
    <source>
        <dbReference type="PROSITE" id="PS51819"/>
    </source>
</evidence>
<evidence type="ECO:0000313" key="4">
    <source>
        <dbReference type="Proteomes" id="UP000622797"/>
    </source>
</evidence>
<keyword evidence="4" id="KW-1185">Reference proteome</keyword>
<sequence>MPPIAKTLSLDHFVLTVADLAVTVKFYEDVLGMRHDTIPLDGETMHTLHFGQQKINIHPSGNEFLPKAHVAKPGTSDICFLVEDDIDTVAQRLHEAEIEVLYDGKVVDQIGAQSKLRSVFFRDPDGNLVELANPVKH</sequence>
<dbReference type="InterPro" id="IPR050383">
    <property type="entry name" value="GlyoxalaseI/FosfomycinResist"/>
</dbReference>
<proteinExistence type="inferred from homology"/>
<dbReference type="PROSITE" id="PS51819">
    <property type="entry name" value="VOC"/>
    <property type="match status" value="1"/>
</dbReference>
<evidence type="ECO:0000313" key="3">
    <source>
        <dbReference type="EMBL" id="KAF4965144.1"/>
    </source>
</evidence>
<evidence type="ECO:0000256" key="1">
    <source>
        <dbReference type="ARBA" id="ARBA00010363"/>
    </source>
</evidence>
<dbReference type="Gene3D" id="3.10.180.10">
    <property type="entry name" value="2,3-Dihydroxybiphenyl 1,2-Dioxygenase, domain 1"/>
    <property type="match status" value="1"/>
</dbReference>
<dbReference type="SUPFAM" id="SSF54593">
    <property type="entry name" value="Glyoxalase/Bleomycin resistance protein/Dihydroxybiphenyl dioxygenase"/>
    <property type="match status" value="1"/>
</dbReference>
<protein>
    <recommendedName>
        <fullName evidence="2">VOC domain-containing protein</fullName>
    </recommendedName>
</protein>